<dbReference type="Pfam" id="PF14330">
    <property type="entry name" value="DUF4387"/>
    <property type="match status" value="1"/>
</dbReference>
<dbReference type="Proteomes" id="UP000318055">
    <property type="component" value="Chromosome"/>
</dbReference>
<dbReference type="RefSeq" id="WP_145848808.1">
    <property type="nucleotide sequence ID" value="NZ_CP042239.1"/>
</dbReference>
<dbReference type="KEGG" id="ssua:FPZ54_15945"/>
<dbReference type="OrthoDB" id="9796125at2"/>
<evidence type="ECO:0000313" key="2">
    <source>
        <dbReference type="EMBL" id="QDX27350.1"/>
    </source>
</evidence>
<protein>
    <submittedName>
        <fullName evidence="2">DUF4387 domain-containing protein</fullName>
    </submittedName>
</protein>
<keyword evidence="3" id="KW-1185">Reference proteome</keyword>
<evidence type="ECO:0000259" key="1">
    <source>
        <dbReference type="Pfam" id="PF14330"/>
    </source>
</evidence>
<dbReference type="InterPro" id="IPR025496">
    <property type="entry name" value="DUF4387"/>
</dbReference>
<organism evidence="2 3">
    <name type="scientific">Sphingomonas suaedae</name>
    <dbReference type="NCBI Taxonomy" id="2599297"/>
    <lineage>
        <taxon>Bacteria</taxon>
        <taxon>Pseudomonadati</taxon>
        <taxon>Pseudomonadota</taxon>
        <taxon>Alphaproteobacteria</taxon>
        <taxon>Sphingomonadales</taxon>
        <taxon>Sphingomonadaceae</taxon>
        <taxon>Sphingomonas</taxon>
    </lineage>
</organism>
<sequence>MAKVRDVCHHVRSKNAGPFWVTFDLFFDGAENYRKYHNSPALSPALFERLYGTDPALVKTIPVEDLAMVKISYPRATPQGGMEERDMHSGQQYVRLLEVELD</sequence>
<accession>A0A518RIV6</accession>
<reference evidence="2 3" key="1">
    <citation type="submission" date="2019-07" db="EMBL/GenBank/DDBJ databases">
        <title>Sphingomonas alkalisoli sp. nov., isolated from rhizosphere soil of Suaedae salsa.</title>
        <authorList>
            <person name="Zhang H."/>
            <person name="Xu L."/>
            <person name="Zhang J.-X."/>
            <person name="Sun J.-Q."/>
        </authorList>
    </citation>
    <scope>NUCLEOTIDE SEQUENCE [LARGE SCALE GENOMIC DNA]</scope>
    <source>
        <strain evidence="2 3">XS-10</strain>
    </source>
</reference>
<feature type="domain" description="DUF4387" evidence="1">
    <location>
        <begin position="5"/>
        <end position="100"/>
    </location>
</feature>
<dbReference type="EMBL" id="CP042239">
    <property type="protein sequence ID" value="QDX27350.1"/>
    <property type="molecule type" value="Genomic_DNA"/>
</dbReference>
<evidence type="ECO:0000313" key="3">
    <source>
        <dbReference type="Proteomes" id="UP000318055"/>
    </source>
</evidence>
<gene>
    <name evidence="2" type="ORF">FPZ54_15945</name>
</gene>
<name>A0A518RIV6_9SPHN</name>
<proteinExistence type="predicted"/>
<dbReference type="AlphaFoldDB" id="A0A518RIV6"/>